<protein>
    <submittedName>
        <fullName evidence="2">Uncharacterized protein</fullName>
    </submittedName>
</protein>
<gene>
    <name evidence="2" type="ORF">METZ01_LOCUS108298</name>
</gene>
<dbReference type="EMBL" id="UINC01012737">
    <property type="protein sequence ID" value="SVA55444.1"/>
    <property type="molecule type" value="Genomic_DNA"/>
</dbReference>
<organism evidence="2">
    <name type="scientific">marine metagenome</name>
    <dbReference type="NCBI Taxonomy" id="408172"/>
    <lineage>
        <taxon>unclassified sequences</taxon>
        <taxon>metagenomes</taxon>
        <taxon>ecological metagenomes</taxon>
    </lineage>
</organism>
<sequence length="29" mass="3449">MKSEKLYYLINFCDNFFFSLATVTYGVYA</sequence>
<reference evidence="2" key="1">
    <citation type="submission" date="2018-05" db="EMBL/GenBank/DDBJ databases">
        <authorList>
            <person name="Lanie J.A."/>
            <person name="Ng W.-L."/>
            <person name="Kazmierczak K.M."/>
            <person name="Andrzejewski T.M."/>
            <person name="Davidsen T.M."/>
            <person name="Wayne K.J."/>
            <person name="Tettelin H."/>
            <person name="Glass J.I."/>
            <person name="Rusch D."/>
            <person name="Podicherti R."/>
            <person name="Tsui H.-C.T."/>
            <person name="Winkler M.E."/>
        </authorList>
    </citation>
    <scope>NUCLEOTIDE SEQUENCE</scope>
</reference>
<name>A0A381WSH1_9ZZZZ</name>
<keyword evidence="1" id="KW-1133">Transmembrane helix</keyword>
<evidence type="ECO:0000256" key="1">
    <source>
        <dbReference type="SAM" id="Phobius"/>
    </source>
</evidence>
<keyword evidence="1" id="KW-0812">Transmembrane</keyword>
<proteinExistence type="predicted"/>
<accession>A0A381WSH1</accession>
<keyword evidence="1" id="KW-0472">Membrane</keyword>
<feature type="transmembrane region" description="Helical" evidence="1">
    <location>
        <begin position="6"/>
        <end position="28"/>
    </location>
</feature>
<feature type="non-terminal residue" evidence="2">
    <location>
        <position position="29"/>
    </location>
</feature>
<dbReference type="AlphaFoldDB" id="A0A381WSH1"/>
<evidence type="ECO:0000313" key="2">
    <source>
        <dbReference type="EMBL" id="SVA55444.1"/>
    </source>
</evidence>